<gene>
    <name evidence="2" type="ORF">QG37_04185</name>
</gene>
<evidence type="ECO:0000313" key="2">
    <source>
        <dbReference type="EMBL" id="KND98956.1"/>
    </source>
</evidence>
<dbReference type="Proteomes" id="UP000037122">
    <property type="component" value="Unassembled WGS sequence"/>
</dbReference>
<dbReference type="InterPro" id="IPR004860">
    <property type="entry name" value="LAGLIDADG_dom"/>
</dbReference>
<feature type="domain" description="Homing endonuclease LAGLIDADG" evidence="1">
    <location>
        <begin position="2"/>
        <end position="63"/>
    </location>
</feature>
<evidence type="ECO:0000313" key="3">
    <source>
        <dbReference type="Proteomes" id="UP000037122"/>
    </source>
</evidence>
<dbReference type="VEuPathDB" id="FungiDB:QG37_04185"/>
<dbReference type="Pfam" id="PF00961">
    <property type="entry name" value="LAGLIDADG_1"/>
    <property type="match status" value="1"/>
</dbReference>
<accession>A0A0L0NXN4</accession>
<protein>
    <submittedName>
        <fullName evidence="2">Nad5 group i intron encoded</fullName>
    </submittedName>
</protein>
<comment type="caution">
    <text evidence="2">The sequence shown here is derived from an EMBL/GenBank/DDBJ whole genome shotgun (WGS) entry which is preliminary data.</text>
</comment>
<dbReference type="GO" id="GO:0004519">
    <property type="term" value="F:endonuclease activity"/>
    <property type="evidence" value="ECO:0007669"/>
    <property type="project" value="InterPro"/>
</dbReference>
<dbReference type="InterPro" id="IPR027434">
    <property type="entry name" value="Homing_endonucl"/>
</dbReference>
<sequence>MDERDKSLLYEIKNKFGGKIYKTSKANAFRYQLSHKKGLIKLINAINGEIRNTNRLLQMNKLCIKYNIELLYPNKLKYNNG</sequence>
<proteinExistence type="predicted"/>
<evidence type="ECO:0000259" key="1">
    <source>
        <dbReference type="Pfam" id="PF00961"/>
    </source>
</evidence>
<reference evidence="3" key="1">
    <citation type="journal article" date="2015" name="BMC Genomics">
        <title>Draft genome of a commonly misdiagnosed multidrug resistant pathogen Candida auris.</title>
        <authorList>
            <person name="Chatterjee S."/>
            <person name="Alampalli S.V."/>
            <person name="Nageshan R.K."/>
            <person name="Chettiar S.T."/>
            <person name="Joshi S."/>
            <person name="Tatu U.S."/>
        </authorList>
    </citation>
    <scope>NUCLEOTIDE SEQUENCE [LARGE SCALE GENOMIC DNA]</scope>
    <source>
        <strain evidence="3">6684</strain>
    </source>
</reference>
<dbReference type="AlphaFoldDB" id="A0A0L0NXN4"/>
<organism evidence="2 3">
    <name type="scientific">Candidozyma auris</name>
    <name type="common">Yeast</name>
    <name type="synonym">Candida auris</name>
    <dbReference type="NCBI Taxonomy" id="498019"/>
    <lineage>
        <taxon>Eukaryota</taxon>
        <taxon>Fungi</taxon>
        <taxon>Dikarya</taxon>
        <taxon>Ascomycota</taxon>
        <taxon>Saccharomycotina</taxon>
        <taxon>Pichiomycetes</taxon>
        <taxon>Metschnikowiaceae</taxon>
        <taxon>Candidozyma</taxon>
    </lineage>
</organism>
<dbReference type="Gene3D" id="3.10.28.10">
    <property type="entry name" value="Homing endonucleases"/>
    <property type="match status" value="1"/>
</dbReference>
<dbReference type="SUPFAM" id="SSF55608">
    <property type="entry name" value="Homing endonucleases"/>
    <property type="match status" value="1"/>
</dbReference>
<dbReference type="EMBL" id="LGST01000028">
    <property type="protein sequence ID" value="KND98956.1"/>
    <property type="molecule type" value="Genomic_DNA"/>
</dbReference>
<dbReference type="PANTHER" id="PTHR37520:SF1">
    <property type="entry name" value="INTRON-ENCODED DNA ENDONUCLEASE AI2A-RELATED"/>
    <property type="match status" value="1"/>
</dbReference>
<dbReference type="PANTHER" id="PTHR37520">
    <property type="entry name" value="INTRON-ENCODED DNA ENDONUCLEASE AI2A-RELATED"/>
    <property type="match status" value="1"/>
</dbReference>
<name>A0A0L0NXN4_CANAR</name>